<dbReference type="CDD" id="cd02440">
    <property type="entry name" value="AdoMet_MTases"/>
    <property type="match status" value="1"/>
</dbReference>
<dbReference type="InterPro" id="IPR013216">
    <property type="entry name" value="Methyltransf_11"/>
</dbReference>
<dbReference type="Pfam" id="PF08241">
    <property type="entry name" value="Methyltransf_11"/>
    <property type="match status" value="1"/>
</dbReference>
<dbReference type="PANTHER" id="PTHR44942:SF4">
    <property type="entry name" value="METHYLTRANSFERASE TYPE 11 DOMAIN-CONTAINING PROTEIN"/>
    <property type="match status" value="1"/>
</dbReference>
<evidence type="ECO:0000313" key="7">
    <source>
        <dbReference type="Proteomes" id="UP001601992"/>
    </source>
</evidence>
<evidence type="ECO:0000256" key="3">
    <source>
        <dbReference type="ARBA" id="ARBA00022679"/>
    </source>
</evidence>
<dbReference type="InterPro" id="IPR029063">
    <property type="entry name" value="SAM-dependent_MTases_sf"/>
</dbReference>
<dbReference type="EC" id="2.1.1.-" evidence="6"/>
<organism evidence="6 7">
    <name type="scientific">Nocardia jiangxiensis</name>
    <dbReference type="NCBI Taxonomy" id="282685"/>
    <lineage>
        <taxon>Bacteria</taxon>
        <taxon>Bacillati</taxon>
        <taxon>Actinomycetota</taxon>
        <taxon>Actinomycetes</taxon>
        <taxon>Mycobacteriales</taxon>
        <taxon>Nocardiaceae</taxon>
        <taxon>Nocardia</taxon>
    </lineage>
</organism>
<dbReference type="GO" id="GO:0032259">
    <property type="term" value="P:methylation"/>
    <property type="evidence" value="ECO:0007669"/>
    <property type="project" value="UniProtKB-KW"/>
</dbReference>
<sequence>MTAQRERATSFGSVAQDYDRMRPGPPEQALDWLIPPGCTTALDLAAGTGLFTRALAARVPEVVAVEPDERMRTVLAQRSPQVRALDGHAEAIPLPDASVDAVFVSAAWHWFDHPVAVPEIGRVLREGGRLGVLRTNRDRTVDWVFELDRGRAEQPRPTREDPANRFRFALPEHSPFGAVETTTFAFNRTMTLDEIVTWLSTYSQFIIADPDEKRARLTHVRQLLETQAAGAPTLDVPLTSQCWRTDRLPR</sequence>
<comment type="caution">
    <text evidence="6">The sequence shown here is derived from an EMBL/GenBank/DDBJ whole genome shotgun (WGS) entry which is preliminary data.</text>
</comment>
<reference evidence="6 7" key="1">
    <citation type="submission" date="2024-10" db="EMBL/GenBank/DDBJ databases">
        <title>The Natural Products Discovery Center: Release of the First 8490 Sequenced Strains for Exploring Actinobacteria Biosynthetic Diversity.</title>
        <authorList>
            <person name="Kalkreuter E."/>
            <person name="Kautsar S.A."/>
            <person name="Yang D."/>
            <person name="Bader C.D."/>
            <person name="Teijaro C.N."/>
            <person name="Fluegel L."/>
            <person name="Davis C.M."/>
            <person name="Simpson J.R."/>
            <person name="Lauterbach L."/>
            <person name="Steele A.D."/>
            <person name="Gui C."/>
            <person name="Meng S."/>
            <person name="Li G."/>
            <person name="Viehrig K."/>
            <person name="Ye F."/>
            <person name="Su P."/>
            <person name="Kiefer A.F."/>
            <person name="Nichols A."/>
            <person name="Cepeda A.J."/>
            <person name="Yan W."/>
            <person name="Fan B."/>
            <person name="Jiang Y."/>
            <person name="Adhikari A."/>
            <person name="Zheng C.-J."/>
            <person name="Schuster L."/>
            <person name="Cowan T.M."/>
            <person name="Smanski M.J."/>
            <person name="Chevrette M.G."/>
            <person name="De Carvalho L.P.S."/>
            <person name="Shen B."/>
        </authorList>
    </citation>
    <scope>NUCLEOTIDE SEQUENCE [LARGE SCALE GENOMIC DNA]</scope>
    <source>
        <strain evidence="6 7">NPDC002593</strain>
    </source>
</reference>
<feature type="region of interest" description="Disordered" evidence="4">
    <location>
        <begin position="1"/>
        <end position="20"/>
    </location>
</feature>
<dbReference type="PANTHER" id="PTHR44942">
    <property type="entry name" value="METHYLTRANSF_11 DOMAIN-CONTAINING PROTEIN"/>
    <property type="match status" value="1"/>
</dbReference>
<evidence type="ECO:0000256" key="4">
    <source>
        <dbReference type="SAM" id="MobiDB-lite"/>
    </source>
</evidence>
<keyword evidence="7" id="KW-1185">Reference proteome</keyword>
<proteinExistence type="inferred from homology"/>
<feature type="domain" description="Methyltransferase type 11" evidence="5">
    <location>
        <begin position="42"/>
        <end position="130"/>
    </location>
</feature>
<gene>
    <name evidence="6" type="ORF">ACFYXQ_34980</name>
</gene>
<comment type="similarity">
    <text evidence="1">Belongs to the methyltransferase superfamily.</text>
</comment>
<keyword evidence="3 6" id="KW-0808">Transferase</keyword>
<evidence type="ECO:0000256" key="2">
    <source>
        <dbReference type="ARBA" id="ARBA00022603"/>
    </source>
</evidence>
<name>A0ABW6S9J9_9NOCA</name>
<dbReference type="SUPFAM" id="SSF53335">
    <property type="entry name" value="S-adenosyl-L-methionine-dependent methyltransferases"/>
    <property type="match status" value="1"/>
</dbReference>
<dbReference type="RefSeq" id="WP_040822072.1">
    <property type="nucleotide sequence ID" value="NZ_JBIAQY010000016.1"/>
</dbReference>
<dbReference type="InterPro" id="IPR051052">
    <property type="entry name" value="Diverse_substrate_MTase"/>
</dbReference>
<dbReference type="EMBL" id="JBIAQY010000016">
    <property type="protein sequence ID" value="MFF3572983.1"/>
    <property type="molecule type" value="Genomic_DNA"/>
</dbReference>
<protein>
    <submittedName>
        <fullName evidence="6">Class I SAM-dependent methyltransferase</fullName>
        <ecNumber evidence="6">2.1.1.-</ecNumber>
    </submittedName>
</protein>
<evidence type="ECO:0000256" key="1">
    <source>
        <dbReference type="ARBA" id="ARBA00008361"/>
    </source>
</evidence>
<dbReference type="GO" id="GO:0008168">
    <property type="term" value="F:methyltransferase activity"/>
    <property type="evidence" value="ECO:0007669"/>
    <property type="project" value="UniProtKB-KW"/>
</dbReference>
<dbReference type="Gene3D" id="3.40.50.150">
    <property type="entry name" value="Vaccinia Virus protein VP39"/>
    <property type="match status" value="1"/>
</dbReference>
<keyword evidence="2 6" id="KW-0489">Methyltransferase</keyword>
<dbReference type="Proteomes" id="UP001601992">
    <property type="component" value="Unassembled WGS sequence"/>
</dbReference>
<evidence type="ECO:0000313" key="6">
    <source>
        <dbReference type="EMBL" id="MFF3572983.1"/>
    </source>
</evidence>
<accession>A0ABW6S9J9</accession>
<evidence type="ECO:0000259" key="5">
    <source>
        <dbReference type="Pfam" id="PF08241"/>
    </source>
</evidence>